<dbReference type="PANTHER" id="PTHR30383">
    <property type="entry name" value="THIOESTERASE 1/PROTEASE 1/LYSOPHOSPHOLIPASE L1"/>
    <property type="match status" value="1"/>
</dbReference>
<feature type="domain" description="SGNH hydrolase-type esterase" evidence="1">
    <location>
        <begin position="43"/>
        <end position="222"/>
    </location>
</feature>
<dbReference type="Pfam" id="PF13472">
    <property type="entry name" value="Lipase_GDSL_2"/>
    <property type="match status" value="1"/>
</dbReference>
<dbReference type="CDD" id="cd01834">
    <property type="entry name" value="SGNH_hydrolase_like_2"/>
    <property type="match status" value="1"/>
</dbReference>
<organism evidence="2 3">
    <name type="scientific">Spirosoma endophyticum</name>
    <dbReference type="NCBI Taxonomy" id="662367"/>
    <lineage>
        <taxon>Bacteria</taxon>
        <taxon>Pseudomonadati</taxon>
        <taxon>Bacteroidota</taxon>
        <taxon>Cytophagia</taxon>
        <taxon>Cytophagales</taxon>
        <taxon>Cytophagaceae</taxon>
        <taxon>Spirosoma</taxon>
    </lineage>
</organism>
<dbReference type="InterPro" id="IPR013830">
    <property type="entry name" value="SGNH_hydro"/>
</dbReference>
<proteinExistence type="predicted"/>
<protein>
    <submittedName>
        <fullName evidence="2">Lysophospholipase L1</fullName>
    </submittedName>
</protein>
<dbReference type="InterPro" id="IPR036514">
    <property type="entry name" value="SGNH_hydro_sf"/>
</dbReference>
<gene>
    <name evidence="2" type="ORF">SAMN05216167_102471</name>
</gene>
<dbReference type="PROSITE" id="PS01098">
    <property type="entry name" value="LIPASE_GDSL_SER"/>
    <property type="match status" value="1"/>
</dbReference>
<sequence>MKMSNGNLLVALGNMTTISKSLLILLVAGLLAMTAVKPTRVVFFGDSITQAGVNPGGYIDRLKKVMPADQFELIGAGIGGNKIYDLFLRMDDDVLAKQPDVVVIWVGVNDVWHKASSGTGTDPDKFVKFYEAVVKKLKAANIRVILCTPATIGERTDMSNQQDGDLNQYSRFIRELAQRNNLPLVDLRKAFLDYNLKNNPENKEKGILTTDRVHLNDAGNQLVAEQMQQVLMAGK</sequence>
<dbReference type="GO" id="GO:0004622">
    <property type="term" value="F:phosphatidylcholine lysophospholipase activity"/>
    <property type="evidence" value="ECO:0007669"/>
    <property type="project" value="TreeGrafter"/>
</dbReference>
<name>A0A1I1MHC1_9BACT</name>
<dbReference type="EMBL" id="FOLQ01000002">
    <property type="protein sequence ID" value="SFC80940.1"/>
    <property type="molecule type" value="Genomic_DNA"/>
</dbReference>
<accession>A0A1I1MHC1</accession>
<dbReference type="InterPro" id="IPR051532">
    <property type="entry name" value="Ester_Hydrolysis_Enzymes"/>
</dbReference>
<dbReference type="Gene3D" id="3.40.50.1110">
    <property type="entry name" value="SGNH hydrolase"/>
    <property type="match status" value="1"/>
</dbReference>
<dbReference type="Proteomes" id="UP000198598">
    <property type="component" value="Unassembled WGS sequence"/>
</dbReference>
<dbReference type="STRING" id="662367.SAMN05216167_102471"/>
<dbReference type="GO" id="GO:0006629">
    <property type="term" value="P:lipid metabolic process"/>
    <property type="evidence" value="ECO:0007669"/>
    <property type="project" value="InterPro"/>
</dbReference>
<dbReference type="PANTHER" id="PTHR30383:SF5">
    <property type="entry name" value="SGNH HYDROLASE-TYPE ESTERASE DOMAIN-CONTAINING PROTEIN"/>
    <property type="match status" value="1"/>
</dbReference>
<dbReference type="AlphaFoldDB" id="A0A1I1MHC1"/>
<reference evidence="2 3" key="1">
    <citation type="submission" date="2016-10" db="EMBL/GenBank/DDBJ databases">
        <authorList>
            <person name="de Groot N.N."/>
        </authorList>
    </citation>
    <scope>NUCLEOTIDE SEQUENCE [LARGE SCALE GENOMIC DNA]</scope>
    <source>
        <strain evidence="2 3">DSM 26130</strain>
    </source>
</reference>
<dbReference type="InterPro" id="IPR008265">
    <property type="entry name" value="Lipase_GDSL_AS"/>
</dbReference>
<evidence type="ECO:0000259" key="1">
    <source>
        <dbReference type="Pfam" id="PF13472"/>
    </source>
</evidence>
<dbReference type="SUPFAM" id="SSF52266">
    <property type="entry name" value="SGNH hydrolase"/>
    <property type="match status" value="1"/>
</dbReference>
<keyword evidence="3" id="KW-1185">Reference proteome</keyword>
<evidence type="ECO:0000313" key="3">
    <source>
        <dbReference type="Proteomes" id="UP000198598"/>
    </source>
</evidence>
<evidence type="ECO:0000313" key="2">
    <source>
        <dbReference type="EMBL" id="SFC80940.1"/>
    </source>
</evidence>